<evidence type="ECO:0000313" key="2">
    <source>
        <dbReference type="EMBL" id="QDU30805.1"/>
    </source>
</evidence>
<dbReference type="KEGG" id="aagg:ETAA8_59540"/>
<accession>A0A517YKP4</accession>
<feature type="transmembrane region" description="Helical" evidence="1">
    <location>
        <begin position="6"/>
        <end position="31"/>
    </location>
</feature>
<evidence type="ECO:0000256" key="1">
    <source>
        <dbReference type="SAM" id="Phobius"/>
    </source>
</evidence>
<name>A0A517YKP4_9BACT</name>
<proteinExistence type="predicted"/>
<evidence type="ECO:0000313" key="3">
    <source>
        <dbReference type="Proteomes" id="UP000315017"/>
    </source>
</evidence>
<dbReference type="Proteomes" id="UP000315017">
    <property type="component" value="Chromosome"/>
</dbReference>
<organism evidence="2 3">
    <name type="scientific">Anatilimnocola aggregata</name>
    <dbReference type="NCBI Taxonomy" id="2528021"/>
    <lineage>
        <taxon>Bacteria</taxon>
        <taxon>Pseudomonadati</taxon>
        <taxon>Planctomycetota</taxon>
        <taxon>Planctomycetia</taxon>
        <taxon>Pirellulales</taxon>
        <taxon>Pirellulaceae</taxon>
        <taxon>Anatilimnocola</taxon>
    </lineage>
</organism>
<dbReference type="AlphaFoldDB" id="A0A517YKP4"/>
<sequence length="177" mass="18976">MNALLAFTLVHVVISLVAIAAGFVVIWGLLTNRPLPRWTAFFLTTTVLTSASGFGFPFEKFLPSHAFGILSLILLAVAIYALYAQQLAGSWRVAYVGTAIFAQYLNFFVLIVQAFLKVPVLKLLAPTQSELPFAAAQLIALVGFIAIGVLALRNFKHSAAPLAQQGTTAVSTSKSHV</sequence>
<dbReference type="EMBL" id="CP036274">
    <property type="protein sequence ID" value="QDU30805.1"/>
    <property type="molecule type" value="Genomic_DNA"/>
</dbReference>
<reference evidence="2 3" key="1">
    <citation type="submission" date="2019-02" db="EMBL/GenBank/DDBJ databases">
        <title>Deep-cultivation of Planctomycetes and their phenomic and genomic characterization uncovers novel biology.</title>
        <authorList>
            <person name="Wiegand S."/>
            <person name="Jogler M."/>
            <person name="Boedeker C."/>
            <person name="Pinto D."/>
            <person name="Vollmers J."/>
            <person name="Rivas-Marin E."/>
            <person name="Kohn T."/>
            <person name="Peeters S.H."/>
            <person name="Heuer A."/>
            <person name="Rast P."/>
            <person name="Oberbeckmann S."/>
            <person name="Bunk B."/>
            <person name="Jeske O."/>
            <person name="Meyerdierks A."/>
            <person name="Storesund J.E."/>
            <person name="Kallscheuer N."/>
            <person name="Luecker S."/>
            <person name="Lage O.M."/>
            <person name="Pohl T."/>
            <person name="Merkel B.J."/>
            <person name="Hornburger P."/>
            <person name="Mueller R.-W."/>
            <person name="Bruemmer F."/>
            <person name="Labrenz M."/>
            <person name="Spormann A.M."/>
            <person name="Op den Camp H."/>
            <person name="Overmann J."/>
            <person name="Amann R."/>
            <person name="Jetten M.S.M."/>
            <person name="Mascher T."/>
            <person name="Medema M.H."/>
            <person name="Devos D.P."/>
            <person name="Kaster A.-K."/>
            <person name="Ovreas L."/>
            <person name="Rohde M."/>
            <person name="Galperin M.Y."/>
            <person name="Jogler C."/>
        </authorList>
    </citation>
    <scope>NUCLEOTIDE SEQUENCE [LARGE SCALE GENOMIC DNA]</scope>
    <source>
        <strain evidence="2 3">ETA_A8</strain>
    </source>
</reference>
<keyword evidence="1" id="KW-0812">Transmembrane</keyword>
<feature type="transmembrane region" description="Helical" evidence="1">
    <location>
        <begin position="64"/>
        <end position="83"/>
    </location>
</feature>
<gene>
    <name evidence="2" type="ORF">ETAA8_59540</name>
</gene>
<keyword evidence="1" id="KW-0472">Membrane</keyword>
<feature type="transmembrane region" description="Helical" evidence="1">
    <location>
        <begin position="131"/>
        <end position="152"/>
    </location>
</feature>
<dbReference type="OrthoDB" id="122197at2"/>
<protein>
    <submittedName>
        <fullName evidence="2">Uncharacterized protein</fullName>
    </submittedName>
</protein>
<feature type="transmembrane region" description="Helical" evidence="1">
    <location>
        <begin position="95"/>
        <end position="116"/>
    </location>
</feature>
<dbReference type="RefSeq" id="WP_145096861.1">
    <property type="nucleotide sequence ID" value="NZ_CP036274.1"/>
</dbReference>
<keyword evidence="3" id="KW-1185">Reference proteome</keyword>
<keyword evidence="1" id="KW-1133">Transmembrane helix</keyword>